<dbReference type="EC" id="1.14.99.50" evidence="3"/>
<keyword evidence="3" id="KW-0560">Oxidoreductase</keyword>
<accession>A0A7G9Z1W7</accession>
<name>A0A7G9Z1W7_9EURY</name>
<evidence type="ECO:0000259" key="2">
    <source>
        <dbReference type="PROSITE" id="PS50837"/>
    </source>
</evidence>
<dbReference type="SUPFAM" id="SSF56300">
    <property type="entry name" value="Metallo-dependent phosphatases"/>
    <property type="match status" value="1"/>
</dbReference>
<dbReference type="SUPFAM" id="SSF52540">
    <property type="entry name" value="P-loop containing nucleoside triphosphate hydrolases"/>
    <property type="match status" value="1"/>
</dbReference>
<dbReference type="Gene3D" id="3.90.1580.10">
    <property type="entry name" value="paralog of FGE (formylglycine-generating enzyme)"/>
    <property type="match status" value="1"/>
</dbReference>
<dbReference type="PANTHER" id="PTHR23150">
    <property type="entry name" value="SULFATASE MODIFYING FACTOR 1, 2"/>
    <property type="match status" value="1"/>
</dbReference>
<dbReference type="PANTHER" id="PTHR23150:SF19">
    <property type="entry name" value="FORMYLGLYCINE-GENERATING ENZYME"/>
    <property type="match status" value="1"/>
</dbReference>
<dbReference type="InterPro" id="IPR016187">
    <property type="entry name" value="CTDL_fold"/>
</dbReference>
<protein>
    <submittedName>
        <fullName evidence="3">Hercynine oxygenase</fullName>
        <ecNumber evidence="3">1.14.99.50</ecNumber>
    </submittedName>
</protein>
<dbReference type="GO" id="GO:0016787">
    <property type="term" value="F:hydrolase activity"/>
    <property type="evidence" value="ECO:0007669"/>
    <property type="project" value="InterPro"/>
</dbReference>
<dbReference type="EMBL" id="MT631573">
    <property type="protein sequence ID" value="QNO54251.1"/>
    <property type="molecule type" value="Genomic_DNA"/>
</dbReference>
<evidence type="ECO:0000313" key="3">
    <source>
        <dbReference type="EMBL" id="QNO54251.1"/>
    </source>
</evidence>
<dbReference type="Pfam" id="PF00149">
    <property type="entry name" value="Metallophos"/>
    <property type="match status" value="1"/>
</dbReference>
<dbReference type="Pfam" id="PF05729">
    <property type="entry name" value="NACHT"/>
    <property type="match status" value="1"/>
</dbReference>
<dbReference type="InterPro" id="IPR004843">
    <property type="entry name" value="Calcineurin-like_PHP"/>
</dbReference>
<dbReference type="PROSITE" id="PS50837">
    <property type="entry name" value="NACHT"/>
    <property type="match status" value="1"/>
</dbReference>
<dbReference type="Gene3D" id="3.60.21.10">
    <property type="match status" value="1"/>
</dbReference>
<dbReference type="SUPFAM" id="SSF56436">
    <property type="entry name" value="C-type lectin-like"/>
    <property type="match status" value="1"/>
</dbReference>
<dbReference type="GO" id="GO:0120147">
    <property type="term" value="F:formylglycine-generating oxidase activity"/>
    <property type="evidence" value="ECO:0007669"/>
    <property type="project" value="TreeGrafter"/>
</dbReference>
<dbReference type="InterPro" id="IPR051043">
    <property type="entry name" value="Sulfatase_Mod_Factor_Kinase"/>
</dbReference>
<evidence type="ECO:0000256" key="1">
    <source>
        <dbReference type="SAM" id="MobiDB-lite"/>
    </source>
</evidence>
<reference evidence="3" key="1">
    <citation type="submission" date="2020-06" db="EMBL/GenBank/DDBJ databases">
        <title>Unique genomic features of the anaerobic methanotrophic archaea.</title>
        <authorList>
            <person name="Chadwick G.L."/>
            <person name="Skennerton C.T."/>
            <person name="Laso-Perez R."/>
            <person name="Leu A.O."/>
            <person name="Speth D.R."/>
            <person name="Yu H."/>
            <person name="Morgan-Lang C."/>
            <person name="Hatzenpichler R."/>
            <person name="Goudeau D."/>
            <person name="Malmstrom R."/>
            <person name="Brazelton W.J."/>
            <person name="Woyke T."/>
            <person name="Hallam S.J."/>
            <person name="Tyson G.W."/>
            <person name="Wegener G."/>
            <person name="Boetius A."/>
            <person name="Orphan V."/>
        </authorList>
    </citation>
    <scope>NUCLEOTIDE SEQUENCE</scope>
</reference>
<organism evidence="3">
    <name type="scientific">Candidatus Methanophaga sp. ANME-1 ERB7</name>
    <dbReference type="NCBI Taxonomy" id="2759913"/>
    <lineage>
        <taxon>Archaea</taxon>
        <taxon>Methanobacteriati</taxon>
        <taxon>Methanobacteriota</taxon>
        <taxon>Stenosarchaea group</taxon>
        <taxon>Methanomicrobia</taxon>
        <taxon>Candidatus Methanophagales</taxon>
        <taxon>Candidatus Methanophagaceae</taxon>
        <taxon>Candidatus Methanophaga</taxon>
    </lineage>
</organism>
<dbReference type="InterPro" id="IPR005532">
    <property type="entry name" value="SUMF_dom"/>
</dbReference>
<dbReference type="Pfam" id="PF03781">
    <property type="entry name" value="FGE-sulfatase"/>
    <property type="match status" value="1"/>
</dbReference>
<dbReference type="AlphaFoldDB" id="A0A7G9Z1W7"/>
<dbReference type="Gene3D" id="3.40.50.300">
    <property type="entry name" value="P-loop containing nucleotide triphosphate hydrolases"/>
    <property type="match status" value="1"/>
</dbReference>
<dbReference type="CDD" id="cd00838">
    <property type="entry name" value="MPP_superfamily"/>
    <property type="match status" value="1"/>
</dbReference>
<sequence>MITMSEIAILHLSDIHFKRDKDDENKTFRKKVSKEMVAKIKEHIDKNNLDLDFVAVTGDIAFSGKEYEEAKSFFEELKSVLPERTIFLPVPGNHDVDRDKVDEIWPLHDIVIGKKTSKFLENKKKVKEYVNVKFESFRQFVNELNPDLYRSEDDYFWVTNFEDKKVSFLGLNSCWSSENNNDRFNITLGFPQVMNALEMSNISNRILLMHHPPFNWLNEQDFSIYRGEIFKNCGLILHGHNHFDSALVFRDPTNSCICLGANASYTNPKNGFIGFQFIKVVFRRESLQVRVSPYILDTRERIAFFPDTRRWEGQNGEPYFDLDTFPSPSPEPGEIVRALEIPPEYKDWVQKFYSTISYDQLAKKGEALPVQLLEVYIPLETANPFHKAEMERLSKDRDKESRSELKDEPGKEADLKEPATIDIEALLGRVNCILLRGKAGMGKTTLIKHLANTITEGSCQSSLRDYLPVMVFLKDLWLVYNEELKRTKRKITFEPLLEAYLEKTKCPLKWAVISNFLQHNRALFMFDGLDEISEGIRDDLVELIADFQFENKGNRFLITGRPHGIAGRPHERFGKYICEIEYLDDQKINEFIRKWFRAVSGKATGLADLTAEDMISDIVFHEHVSVFTQNPLLLTAVCVLYLAGGRIPGQRADLYDRIVENLLWRRFHDPAEPDKVDEVREFLMLLAFDMQNKNRKTFEVGDGLDVLKKISVQKEDEQVNEYQRRIKHLFNEIEPNCGLFNRLSGGEIEFTHLTFQEFMAAKQIVYMDLDYKKFLEKDWWAETILLYTGLLSLEMKKRSKGVVEAILNTKQEDEKIKRRLWLLGSRALRDFQPSKRKRDDKVVALARDKLYELIETNARIEERFEAGEIVGTLGDLRIKADNPDMVLVKEGKFMRSSSEDDADAFFWEKPQRKIYLDDFWIGKYPVTNEEFKEFVDDCGYGEARKDMWSEEGWRWREENEISKPEYWHNRKWNGPNFPVVGISWYEAEAYANWLSKRTGHQYRLPTEAEWEKSARGTKGFKYPWGDEFDENLCNSNESGLHRTSPVGIFPEGKSPYGCFDMAGNVWEWCFDGYKGKYYANSPGKNPKGPSDGADRVFRGGSWSDLARDCRSAFRGHGDPRNRYGNRGFRLLQEL</sequence>
<dbReference type="InterPro" id="IPR007111">
    <property type="entry name" value="NACHT_NTPase"/>
</dbReference>
<gene>
    <name evidence="3" type="primary">egtB</name>
    <name evidence="3" type="ORF">IIFEDBNN_00035</name>
</gene>
<dbReference type="InterPro" id="IPR027417">
    <property type="entry name" value="P-loop_NTPase"/>
</dbReference>
<feature type="region of interest" description="Disordered" evidence="1">
    <location>
        <begin position="390"/>
        <end position="414"/>
    </location>
</feature>
<dbReference type="InterPro" id="IPR029052">
    <property type="entry name" value="Metallo-depent_PP-like"/>
</dbReference>
<proteinExistence type="predicted"/>
<feature type="domain" description="NACHT" evidence="2">
    <location>
        <begin position="431"/>
        <end position="562"/>
    </location>
</feature>
<dbReference type="InterPro" id="IPR042095">
    <property type="entry name" value="SUMF_sf"/>
</dbReference>